<dbReference type="Proteomes" id="UP001500101">
    <property type="component" value="Unassembled WGS sequence"/>
</dbReference>
<reference evidence="2" key="1">
    <citation type="journal article" date="2019" name="Int. J. Syst. Evol. Microbiol.">
        <title>The Global Catalogue of Microorganisms (GCM) 10K type strain sequencing project: providing services to taxonomists for standard genome sequencing and annotation.</title>
        <authorList>
            <consortium name="The Broad Institute Genomics Platform"/>
            <consortium name="The Broad Institute Genome Sequencing Center for Infectious Disease"/>
            <person name="Wu L."/>
            <person name="Ma J."/>
        </authorList>
    </citation>
    <scope>NUCLEOTIDE SEQUENCE [LARGE SCALE GENOMIC DNA]</scope>
    <source>
        <strain evidence="2">JCM 16704</strain>
    </source>
</reference>
<organism evidence="1 2">
    <name type="scientific">Sphingobacterium kyonggiense</name>
    <dbReference type="NCBI Taxonomy" id="714075"/>
    <lineage>
        <taxon>Bacteria</taxon>
        <taxon>Pseudomonadati</taxon>
        <taxon>Bacteroidota</taxon>
        <taxon>Sphingobacteriia</taxon>
        <taxon>Sphingobacteriales</taxon>
        <taxon>Sphingobacteriaceae</taxon>
        <taxon>Sphingobacterium</taxon>
    </lineage>
</organism>
<name>A0ABP7YAG3_9SPHI</name>
<comment type="caution">
    <text evidence="1">The sequence shown here is derived from an EMBL/GenBank/DDBJ whole genome shotgun (WGS) entry which is preliminary data.</text>
</comment>
<proteinExistence type="predicted"/>
<evidence type="ECO:0000313" key="1">
    <source>
        <dbReference type="EMBL" id="GAA4133021.1"/>
    </source>
</evidence>
<sequence>MNAVYGQAKVRLNLVVNQVQNIVINPDQTTLSLVYSSLEDYQRGVELIKRAHITVFSTEAFEIKVRLADEEFSRLDNSGVQKVKLPNVKVKASSSTPISAVSFPQANLNIHGSTLIRSNVPIMGTDFDVTYKGPGGNDLVPFVDKAKKVVYSNEVLFSIETR</sequence>
<evidence type="ECO:0000313" key="2">
    <source>
        <dbReference type="Proteomes" id="UP001500101"/>
    </source>
</evidence>
<protein>
    <submittedName>
        <fullName evidence="1">Uncharacterized protein</fullName>
    </submittedName>
</protein>
<accession>A0ABP7YAG3</accession>
<keyword evidence="2" id="KW-1185">Reference proteome</keyword>
<dbReference type="EMBL" id="BAAAZI010000004">
    <property type="protein sequence ID" value="GAA4133021.1"/>
    <property type="molecule type" value="Genomic_DNA"/>
</dbReference>
<gene>
    <name evidence="1" type="ORF">GCM10022216_04720</name>
</gene>